<dbReference type="PATRIC" id="fig|1125718.3.peg.2830"/>
<evidence type="ECO:0000256" key="6">
    <source>
        <dbReference type="ARBA" id="ARBA00049988"/>
    </source>
</evidence>
<evidence type="ECO:0000256" key="4">
    <source>
        <dbReference type="ARBA" id="ARBA00023125"/>
    </source>
</evidence>
<dbReference type="PANTHER" id="PTHR35401">
    <property type="entry name" value="COPG FAMILY HELIX-TURN-HELIX PROTEIN-RELATED-RELATED"/>
    <property type="match status" value="1"/>
</dbReference>
<evidence type="ECO:0000256" key="1">
    <source>
        <dbReference type="ARBA" id="ARBA00022491"/>
    </source>
</evidence>
<dbReference type="InterPro" id="IPR010985">
    <property type="entry name" value="Ribbon_hlx_hlx"/>
</dbReference>
<protein>
    <submittedName>
        <fullName evidence="7">PF08681 family protein</fullName>
    </submittedName>
</protein>
<dbReference type="SUPFAM" id="SSF47598">
    <property type="entry name" value="Ribbon-helix-helix"/>
    <property type="match status" value="1"/>
</dbReference>
<evidence type="ECO:0000313" key="7">
    <source>
        <dbReference type="EMBL" id="EJF36412.1"/>
    </source>
</evidence>
<evidence type="ECO:0000256" key="5">
    <source>
        <dbReference type="ARBA" id="ARBA00023163"/>
    </source>
</evidence>
<organism evidence="7 8">
    <name type="scientific">Actinomyces massiliensis F0489</name>
    <dbReference type="NCBI Taxonomy" id="1125718"/>
    <lineage>
        <taxon>Bacteria</taxon>
        <taxon>Bacillati</taxon>
        <taxon>Actinomycetota</taxon>
        <taxon>Actinomycetes</taxon>
        <taxon>Actinomycetales</taxon>
        <taxon>Actinomycetaceae</taxon>
        <taxon>Actinomyces</taxon>
    </lineage>
</organism>
<dbReference type="GO" id="GO:0006355">
    <property type="term" value="P:regulation of DNA-templated transcription"/>
    <property type="evidence" value="ECO:0007669"/>
    <property type="project" value="InterPro"/>
</dbReference>
<dbReference type="AlphaFoldDB" id="J0MWE8"/>
<keyword evidence="2" id="KW-1277">Toxin-antitoxin system</keyword>
<comment type="caution">
    <text evidence="7">The sequence shown here is derived from an EMBL/GenBank/DDBJ whole genome shotgun (WGS) entry which is preliminary data.</text>
</comment>
<reference evidence="7 8" key="1">
    <citation type="submission" date="2012-05" db="EMBL/GenBank/DDBJ databases">
        <authorList>
            <person name="Harkins D.M."/>
            <person name="Madupu R."/>
            <person name="Durkin A.S."/>
            <person name="Torralba M."/>
            <person name="Methe B."/>
            <person name="Sutton G.G."/>
            <person name="Nelson K.E."/>
        </authorList>
    </citation>
    <scope>NUCLEOTIDE SEQUENCE [LARGE SCALE GENOMIC DNA]</scope>
    <source>
        <strain evidence="7 8">F0489</strain>
    </source>
</reference>
<evidence type="ECO:0000313" key="8">
    <source>
        <dbReference type="Proteomes" id="UP000002941"/>
    </source>
</evidence>
<dbReference type="eggNOG" id="COG4453">
    <property type="taxonomic scope" value="Bacteria"/>
</dbReference>
<sequence length="98" mass="11095">MTPAKTRRLDLRTTPHQAALIQQAAAHTDRTVSEFVLSAATRSAERVLAERRSFLLDSQTYEAVEAILDAPLTDTSRFERLWSRPSPFGTRLELQPEE</sequence>
<keyword evidence="4" id="KW-0238">DNA-binding</keyword>
<keyword evidence="1" id="KW-0678">Repressor</keyword>
<comment type="similarity">
    <text evidence="6">Belongs to the TacA antitoxin family.</text>
</comment>
<dbReference type="OrthoDB" id="574265at2"/>
<dbReference type="RefSeq" id="WP_008733997.1">
    <property type="nucleotide sequence ID" value="NZ_AKFT01000221.1"/>
</dbReference>
<dbReference type="PANTHER" id="PTHR35401:SF1">
    <property type="entry name" value="CYTOPLASMIC PROTEIN"/>
    <property type="match status" value="1"/>
</dbReference>
<dbReference type="GO" id="GO:0003677">
    <property type="term" value="F:DNA binding"/>
    <property type="evidence" value="ECO:0007669"/>
    <property type="project" value="UniProtKB-KW"/>
</dbReference>
<dbReference type="EMBL" id="AKFT01000221">
    <property type="protein sequence ID" value="EJF36412.1"/>
    <property type="molecule type" value="Genomic_DNA"/>
</dbReference>
<keyword evidence="8" id="KW-1185">Reference proteome</keyword>
<keyword evidence="3" id="KW-0805">Transcription regulation</keyword>
<dbReference type="Gene3D" id="1.20.5.780">
    <property type="entry name" value="Single helix bin"/>
    <property type="match status" value="1"/>
</dbReference>
<gene>
    <name evidence="7" type="ORF">HMPREF1318_2231</name>
</gene>
<evidence type="ECO:0000256" key="2">
    <source>
        <dbReference type="ARBA" id="ARBA00022649"/>
    </source>
</evidence>
<keyword evidence="5" id="KW-0804">Transcription</keyword>
<accession>J0MWE8</accession>
<dbReference type="InterPro" id="IPR014795">
    <property type="entry name" value="TacA_1-like"/>
</dbReference>
<proteinExistence type="inferred from homology"/>
<dbReference type="Pfam" id="PF08681">
    <property type="entry name" value="TacA1"/>
    <property type="match status" value="1"/>
</dbReference>
<name>J0MWE8_9ACTO</name>
<evidence type="ECO:0000256" key="3">
    <source>
        <dbReference type="ARBA" id="ARBA00023015"/>
    </source>
</evidence>
<dbReference type="Proteomes" id="UP000002941">
    <property type="component" value="Unassembled WGS sequence"/>
</dbReference>